<dbReference type="Gene3D" id="1.10.10.10">
    <property type="entry name" value="Winged helix-like DNA-binding domain superfamily/Winged helix DNA-binding domain"/>
    <property type="match status" value="1"/>
</dbReference>
<feature type="compositionally biased region" description="Pro residues" evidence="2">
    <location>
        <begin position="330"/>
        <end position="346"/>
    </location>
</feature>
<feature type="compositionally biased region" description="Low complexity" evidence="2">
    <location>
        <begin position="313"/>
        <end position="329"/>
    </location>
</feature>
<dbReference type="InterPro" id="IPR036388">
    <property type="entry name" value="WH-like_DNA-bd_sf"/>
</dbReference>
<evidence type="ECO:0000256" key="2">
    <source>
        <dbReference type="SAM" id="MobiDB-lite"/>
    </source>
</evidence>
<feature type="domain" description="Smf/DprA SLOG" evidence="3">
    <location>
        <begin position="95"/>
        <end position="301"/>
    </location>
</feature>
<keyword evidence="6" id="KW-1185">Reference proteome</keyword>
<dbReference type="SUPFAM" id="SSF102405">
    <property type="entry name" value="MCP/YpsA-like"/>
    <property type="match status" value="1"/>
</dbReference>
<dbReference type="InterPro" id="IPR057666">
    <property type="entry name" value="DrpA_SLOG"/>
</dbReference>
<dbReference type="STRING" id="1447782.SAMN05444417_2951"/>
<dbReference type="NCBIfam" id="TIGR00732">
    <property type="entry name" value="dprA"/>
    <property type="match status" value="1"/>
</dbReference>
<evidence type="ECO:0000313" key="6">
    <source>
        <dbReference type="Proteomes" id="UP000184292"/>
    </source>
</evidence>
<dbReference type="Pfam" id="PF17782">
    <property type="entry name" value="WHD_DprA"/>
    <property type="match status" value="1"/>
</dbReference>
<evidence type="ECO:0000259" key="4">
    <source>
        <dbReference type="Pfam" id="PF17782"/>
    </source>
</evidence>
<protein>
    <submittedName>
        <fullName evidence="5">DNA processing protein</fullName>
    </submittedName>
</protein>
<reference evidence="5 6" key="1">
    <citation type="submission" date="2016-11" db="EMBL/GenBank/DDBJ databases">
        <authorList>
            <person name="Jaros S."/>
            <person name="Januszkiewicz K."/>
            <person name="Wedrychowicz H."/>
        </authorList>
    </citation>
    <scope>NUCLEOTIDE SEQUENCE [LARGE SCALE GENOMIC DNA]</scope>
    <source>
        <strain evidence="5 6">DSM 100565</strain>
    </source>
</reference>
<dbReference type="InterPro" id="IPR041614">
    <property type="entry name" value="DprA_WH"/>
</dbReference>
<dbReference type="Pfam" id="PF21102">
    <property type="entry name" value="DprA_N"/>
    <property type="match status" value="1"/>
</dbReference>
<dbReference type="Gene3D" id="3.40.50.450">
    <property type="match status" value="1"/>
</dbReference>
<organism evidence="5 6">
    <name type="scientific">Wenxinia saemankumensis</name>
    <dbReference type="NCBI Taxonomy" id="1447782"/>
    <lineage>
        <taxon>Bacteria</taxon>
        <taxon>Pseudomonadati</taxon>
        <taxon>Pseudomonadota</taxon>
        <taxon>Alphaproteobacteria</taxon>
        <taxon>Rhodobacterales</taxon>
        <taxon>Roseobacteraceae</taxon>
        <taxon>Wenxinia</taxon>
    </lineage>
</organism>
<dbReference type="InterPro" id="IPR003488">
    <property type="entry name" value="DprA"/>
</dbReference>
<feature type="region of interest" description="Disordered" evidence="2">
    <location>
        <begin position="301"/>
        <end position="348"/>
    </location>
</feature>
<dbReference type="EMBL" id="FQYO01000005">
    <property type="protein sequence ID" value="SHJ13955.1"/>
    <property type="molecule type" value="Genomic_DNA"/>
</dbReference>
<comment type="similarity">
    <text evidence="1">Belongs to the DprA/Smf family.</text>
</comment>
<sequence>MTTMDRACAPGTDQQAAGLPLTEGERLDWLRLLRSRRVGPTTFWRLMEEEGSAAAGLDALPRIAAAAGVRDYAPCTADLARAELDRGARIGARLVGRDEAGYPPGLRELPDAPPLVWLRGPLPVDRPAIGIVGARNASSLGLRMATRLAAQLSAAGWCVVSGLARGIDAAAHEAALSGPGGTLAVMAGGVDIVYPPENADLARRIGAAGLLLSDQPIGTTPQARHFPARNRLISGIARAVVVVEAAARSGSLITARTALDQGREVLAVPGHPFDARAGGANALIRDGAILVRHAEDVIEALGPAPGPAPSSAPRPGTGAVPQPRAVRGPAPVPGPAPGGGPEPAPGRPLREIAQLHRRILDRLGPSPVAEDQLIRDLAAEASAVTPALTDLELEGRIARRPGGLIARAD</sequence>
<dbReference type="AlphaFoldDB" id="A0A1M6GVM9"/>
<name>A0A1M6GVM9_9RHOB</name>
<evidence type="ECO:0000256" key="1">
    <source>
        <dbReference type="ARBA" id="ARBA00006525"/>
    </source>
</evidence>
<dbReference type="Pfam" id="PF02481">
    <property type="entry name" value="DNA_processg_A"/>
    <property type="match status" value="1"/>
</dbReference>
<proteinExistence type="inferred from homology"/>
<evidence type="ECO:0000259" key="3">
    <source>
        <dbReference type="Pfam" id="PF02481"/>
    </source>
</evidence>
<gene>
    <name evidence="5" type="ORF">SAMN05444417_2951</name>
</gene>
<feature type="domain" description="DprA winged helix" evidence="4">
    <location>
        <begin position="344"/>
        <end position="403"/>
    </location>
</feature>
<dbReference type="Proteomes" id="UP000184292">
    <property type="component" value="Unassembled WGS sequence"/>
</dbReference>
<accession>A0A1M6GVM9</accession>
<dbReference type="PANTHER" id="PTHR43022:SF1">
    <property type="entry name" value="PROTEIN SMF"/>
    <property type="match status" value="1"/>
</dbReference>
<dbReference type="GO" id="GO:0009294">
    <property type="term" value="P:DNA-mediated transformation"/>
    <property type="evidence" value="ECO:0007669"/>
    <property type="project" value="InterPro"/>
</dbReference>
<evidence type="ECO:0000313" key="5">
    <source>
        <dbReference type="EMBL" id="SHJ13955.1"/>
    </source>
</evidence>
<dbReference type="PANTHER" id="PTHR43022">
    <property type="entry name" value="PROTEIN SMF"/>
    <property type="match status" value="1"/>
</dbReference>